<dbReference type="OrthoDB" id="9151145at2"/>
<dbReference type="PANTHER" id="PTHR40392:SF1">
    <property type="entry name" value="2-PHOSPHO-L-LACTATE GUANYLYLTRANSFERASE"/>
    <property type="match status" value="1"/>
</dbReference>
<feature type="binding site" evidence="5">
    <location>
        <position position="137"/>
    </location>
    <ligand>
        <name>phosphoenolpyruvate</name>
        <dbReference type="ChEBI" id="CHEBI:58702"/>
    </ligand>
</feature>
<comment type="catalytic activity">
    <reaction evidence="5">
        <text>phosphoenolpyruvate + GTP + H(+) = enolpyruvoyl-2-diphospho-5'-guanosine + diphosphate</text>
        <dbReference type="Rhea" id="RHEA:30519"/>
        <dbReference type="ChEBI" id="CHEBI:15378"/>
        <dbReference type="ChEBI" id="CHEBI:33019"/>
        <dbReference type="ChEBI" id="CHEBI:37565"/>
        <dbReference type="ChEBI" id="CHEBI:58702"/>
        <dbReference type="ChEBI" id="CHEBI:143701"/>
        <dbReference type="EC" id="2.7.7.105"/>
    </reaction>
</comment>
<keyword evidence="1 5" id="KW-0808">Transferase</keyword>
<dbReference type="KEGG" id="agf:ET445_04900"/>
<comment type="similarity">
    <text evidence="5">Belongs to the CofC family.</text>
</comment>
<evidence type="ECO:0000313" key="7">
    <source>
        <dbReference type="Proteomes" id="UP000291259"/>
    </source>
</evidence>
<feature type="binding site" evidence="5">
    <location>
        <position position="153"/>
    </location>
    <ligand>
        <name>phosphoenolpyruvate</name>
        <dbReference type="ChEBI" id="CHEBI:58702"/>
    </ligand>
</feature>
<gene>
    <name evidence="6" type="primary">cofC</name>
    <name evidence="5" type="synonym">fbiD</name>
    <name evidence="6" type="ORF">ET445_04900</name>
</gene>
<dbReference type="Gene3D" id="3.90.550.10">
    <property type="entry name" value="Spore Coat Polysaccharide Biosynthesis Protein SpsA, Chain A"/>
    <property type="match status" value="1"/>
</dbReference>
<sequence length="211" mass="21027">MSWTVVIPVKSPARAKTRLAPELDPAARAALARAFATDTVAVALATPGVSRVLVVGDEPALAGAAEHVLEVAVRGLGVAITDGIAAARSDASGGTDVSVAVLLGDLPALRADELAAALDAASGHPLAFVRDADGTGTTLATARAGVPFAPRFGHESAREHAAAGFVELEASDPSAWPTLRRDVDTAAALADARALGVGPATSAVLHGLAAR</sequence>
<dbReference type="GO" id="GO:0005525">
    <property type="term" value="F:GTP binding"/>
    <property type="evidence" value="ECO:0007669"/>
    <property type="project" value="UniProtKB-KW"/>
</dbReference>
<evidence type="ECO:0000256" key="5">
    <source>
        <dbReference type="HAMAP-Rule" id="MF_02114"/>
    </source>
</evidence>
<dbReference type="EMBL" id="CP035491">
    <property type="protein sequence ID" value="QAY72776.1"/>
    <property type="molecule type" value="Genomic_DNA"/>
</dbReference>
<evidence type="ECO:0000256" key="4">
    <source>
        <dbReference type="ARBA" id="ARBA00023134"/>
    </source>
</evidence>
<dbReference type="NCBIfam" id="TIGR03552">
    <property type="entry name" value="F420_cofC"/>
    <property type="match status" value="1"/>
</dbReference>
<dbReference type="EC" id="2.7.7.105" evidence="5"/>
<dbReference type="InterPro" id="IPR002835">
    <property type="entry name" value="CofC"/>
</dbReference>
<dbReference type="GO" id="GO:0052645">
    <property type="term" value="P:F420-0 metabolic process"/>
    <property type="evidence" value="ECO:0007669"/>
    <property type="project" value="UniProtKB-UniRule"/>
</dbReference>
<proteinExistence type="inferred from homology"/>
<dbReference type="PANTHER" id="PTHR40392">
    <property type="entry name" value="2-PHOSPHO-L-LACTATE GUANYLYLTRANSFERASE"/>
    <property type="match status" value="1"/>
</dbReference>
<evidence type="ECO:0000256" key="2">
    <source>
        <dbReference type="ARBA" id="ARBA00022695"/>
    </source>
</evidence>
<dbReference type="InterPro" id="IPR029044">
    <property type="entry name" value="Nucleotide-diphossugar_trans"/>
</dbReference>
<keyword evidence="2 5" id="KW-0548">Nucleotidyltransferase</keyword>
<dbReference type="Pfam" id="PF01983">
    <property type="entry name" value="CofC"/>
    <property type="match status" value="1"/>
</dbReference>
<accession>A0A4P6FB14</accession>
<name>A0A4P6FB14_9MICO</name>
<dbReference type="GO" id="GO:0043814">
    <property type="term" value="F:phospholactate guanylyltransferase activity"/>
    <property type="evidence" value="ECO:0007669"/>
    <property type="project" value="InterPro"/>
</dbReference>
<comment type="function">
    <text evidence="5">Guanylyltransferase that catalyzes the activation of phosphoenolpyruvate (PEP) as enolpyruvoyl-2-diphospho-5'-guanosine, via the condensation of PEP with GTP. It is involved in the biosynthesis of coenzyme F420, a hydride carrier cofactor.</text>
</comment>
<feature type="binding site" evidence="5">
    <location>
        <position position="156"/>
    </location>
    <ligand>
        <name>phosphoenolpyruvate</name>
        <dbReference type="ChEBI" id="CHEBI:58702"/>
    </ligand>
</feature>
<organism evidence="6 7">
    <name type="scientific">Agromyces protaetiae</name>
    <dbReference type="NCBI Taxonomy" id="2509455"/>
    <lineage>
        <taxon>Bacteria</taxon>
        <taxon>Bacillati</taxon>
        <taxon>Actinomycetota</taxon>
        <taxon>Actinomycetes</taxon>
        <taxon>Micrococcales</taxon>
        <taxon>Microbacteriaceae</taxon>
        <taxon>Agromyces</taxon>
    </lineage>
</organism>
<keyword evidence="4 5" id="KW-0342">GTP-binding</keyword>
<keyword evidence="7" id="KW-1185">Reference proteome</keyword>
<comment type="pathway">
    <text evidence="5">Cofactor biosynthesis; coenzyme F420 biosynthesis.</text>
</comment>
<dbReference type="HAMAP" id="MF_02114">
    <property type="entry name" value="CofC"/>
    <property type="match status" value="1"/>
</dbReference>
<keyword evidence="3 5" id="KW-0547">Nucleotide-binding</keyword>
<dbReference type="UniPathway" id="UPA00071"/>
<dbReference type="RefSeq" id="WP_129189351.1">
    <property type="nucleotide sequence ID" value="NZ_CP035491.1"/>
</dbReference>
<dbReference type="Proteomes" id="UP000291259">
    <property type="component" value="Chromosome"/>
</dbReference>
<dbReference type="SUPFAM" id="SSF53448">
    <property type="entry name" value="Nucleotide-diphospho-sugar transferases"/>
    <property type="match status" value="1"/>
</dbReference>
<dbReference type="AlphaFoldDB" id="A0A4P6FB14"/>
<evidence type="ECO:0000313" key="6">
    <source>
        <dbReference type="EMBL" id="QAY72776.1"/>
    </source>
</evidence>
<evidence type="ECO:0000256" key="3">
    <source>
        <dbReference type="ARBA" id="ARBA00022741"/>
    </source>
</evidence>
<protein>
    <recommendedName>
        <fullName evidence="5">Phosphoenolpyruvate guanylyltransferase</fullName>
        <shortName evidence="5">PEP guanylyltransferase</shortName>
        <ecNumber evidence="5">2.7.7.105</ecNumber>
    </recommendedName>
</protein>
<reference evidence="6 7" key="1">
    <citation type="submission" date="2019-01" db="EMBL/GenBank/DDBJ databases">
        <title>Genome sequencing of strain FW100M-8.</title>
        <authorList>
            <person name="Heo J."/>
            <person name="Kim S.-J."/>
            <person name="Kim J.-S."/>
            <person name="Hong S.-B."/>
            <person name="Kwon S.-W."/>
        </authorList>
    </citation>
    <scope>NUCLEOTIDE SEQUENCE [LARGE SCALE GENOMIC DNA]</scope>
    <source>
        <strain evidence="6 7">FW100M-8</strain>
    </source>
</reference>
<evidence type="ECO:0000256" key="1">
    <source>
        <dbReference type="ARBA" id="ARBA00022679"/>
    </source>
</evidence>